<sequence length="601" mass="66286">MSHTTLTARVLWLANDERSAFGLRTNDFERYRKHCANRVHRLRCTLKMTHGKGRDFKKLPAITTQNVKDGHLQLLLFEAERAWAYGQELLKESIDNDDNGLRRKAIARFRRALHWNDQMLALASELFAADRISGVAFAEATAYSLVLHGKVLRYRDDFAPALANLAVAKSILDELAASAISSRDQALAAAFVDEISPEIRYCAHELGRARAYDIDGIVAEQVPKHRDALVPAYTALTAKLQGAAKEGSTATARKLLKPVEWEGTPVPIRNPELVDAFIRVQEAEAKLDEDTSKKTSSRGKVGKYDAVLLALSDAEDIARKLLEAQQLTNSTQPAAAGKRDTHFLHAYIVYRLLSRRIQRDLALVDALLASSAHGKHAAPTEAADARLYPAVLKVLDTVLQSFTQMRSLSVVDESQDVASGVEARLSAIKARRSLYLARSYAPLKRYAESLTLTQRANLHLREARTMLSDVPPESPALPALRFYALAPQQLVALEAELHADEARYKREWYTFNGGVASTKPGTGDHKPLFFDIALNYVNLPMDKLLERAGKAPLPAATPTPKAAPKTVEKEEPRSSSPPPAENTAARSGGLSSLLGGWWGRK</sequence>
<comment type="subcellular location">
    <subcellularLocation>
        <location evidence="1 10">Cytoplasm</location>
    </subcellularLocation>
    <subcellularLocation>
        <location evidence="2">Nucleus</location>
        <location evidence="2">Nucleolus</location>
    </subcellularLocation>
</comment>
<dbReference type="STRING" id="1314781.A0A165PFY8"/>
<accession>A0A165PFY8</accession>
<dbReference type="Pfam" id="PF16969">
    <property type="entry name" value="SRP68"/>
    <property type="match status" value="1"/>
</dbReference>
<dbReference type="Gene3D" id="1.10.3450.40">
    <property type="entry name" value="Signal recognition particle, SRP68 subunit, RNA-binding domain"/>
    <property type="match status" value="1"/>
</dbReference>
<dbReference type="PIRSF" id="PIRSF038995">
    <property type="entry name" value="SRP68"/>
    <property type="match status" value="1"/>
</dbReference>
<evidence type="ECO:0000256" key="7">
    <source>
        <dbReference type="ARBA" id="ARBA00023242"/>
    </source>
</evidence>
<keyword evidence="7" id="KW-0539">Nucleus</keyword>
<evidence type="ECO:0000313" key="13">
    <source>
        <dbReference type="Proteomes" id="UP000077266"/>
    </source>
</evidence>
<dbReference type="EMBL" id="KV425890">
    <property type="protein sequence ID" value="KZW02127.1"/>
    <property type="molecule type" value="Genomic_DNA"/>
</dbReference>
<comment type="similarity">
    <text evidence="3 10">Belongs to the SRP68 family.</text>
</comment>
<evidence type="ECO:0000256" key="5">
    <source>
        <dbReference type="ARBA" id="ARBA00022884"/>
    </source>
</evidence>
<evidence type="ECO:0000256" key="2">
    <source>
        <dbReference type="ARBA" id="ARBA00004604"/>
    </source>
</evidence>
<dbReference type="CDD" id="cd15481">
    <property type="entry name" value="SRP68-RBD"/>
    <property type="match status" value="1"/>
</dbReference>
<dbReference type="GO" id="GO:0008312">
    <property type="term" value="F:7S RNA binding"/>
    <property type="evidence" value="ECO:0007669"/>
    <property type="project" value="InterPro"/>
</dbReference>
<evidence type="ECO:0000313" key="12">
    <source>
        <dbReference type="EMBL" id="KZW02127.1"/>
    </source>
</evidence>
<dbReference type="FunCoup" id="A0A165PFY8">
    <property type="interactions" value="733"/>
</dbReference>
<feature type="compositionally biased region" description="Low complexity" evidence="11">
    <location>
        <begin position="551"/>
        <end position="565"/>
    </location>
</feature>
<comment type="function">
    <text evidence="10">Component of the signal recognition particle (SRP) complex, a ribonucleoprotein complex that mediates the cotranslational targeting of secretory and membrane proteins to the endoplasmic reticulum (ER). The SRP complex interacts with the signal sequence in nascent secretory and membrane proteins and directs them to the membrane of the ER.</text>
</comment>
<keyword evidence="4 10" id="KW-0963">Cytoplasm</keyword>
<dbReference type="AlphaFoldDB" id="A0A165PFY8"/>
<dbReference type="OrthoDB" id="10255118at2759"/>
<evidence type="ECO:0000256" key="3">
    <source>
        <dbReference type="ARBA" id="ARBA00009352"/>
    </source>
</evidence>
<dbReference type="GO" id="GO:0006614">
    <property type="term" value="P:SRP-dependent cotranslational protein targeting to membrane"/>
    <property type="evidence" value="ECO:0007669"/>
    <property type="project" value="InterPro"/>
</dbReference>
<evidence type="ECO:0000256" key="11">
    <source>
        <dbReference type="SAM" id="MobiDB-lite"/>
    </source>
</evidence>
<proteinExistence type="inferred from homology"/>
<gene>
    <name evidence="12" type="ORF">EXIGLDRAFT_736837</name>
</gene>
<protein>
    <recommendedName>
        <fullName evidence="9 10">Signal recognition particle subunit SRP68</fullName>
        <shortName evidence="10">SRP68</shortName>
    </recommendedName>
</protein>
<evidence type="ECO:0000256" key="10">
    <source>
        <dbReference type="PIRNR" id="PIRNR038995"/>
    </source>
</evidence>
<name>A0A165PFY8_EXIGL</name>
<evidence type="ECO:0000256" key="4">
    <source>
        <dbReference type="ARBA" id="ARBA00022490"/>
    </source>
</evidence>
<keyword evidence="13" id="KW-1185">Reference proteome</keyword>
<dbReference type="PANTHER" id="PTHR12860:SF0">
    <property type="entry name" value="SIGNAL RECOGNITION PARTICLE SUBUNIT SRP68"/>
    <property type="match status" value="1"/>
</dbReference>
<dbReference type="InParanoid" id="A0A165PFY8"/>
<evidence type="ECO:0000256" key="1">
    <source>
        <dbReference type="ARBA" id="ARBA00004496"/>
    </source>
</evidence>
<dbReference type="GO" id="GO:0005047">
    <property type="term" value="F:signal recognition particle binding"/>
    <property type="evidence" value="ECO:0007669"/>
    <property type="project" value="InterPro"/>
</dbReference>
<dbReference type="Proteomes" id="UP000077266">
    <property type="component" value="Unassembled WGS sequence"/>
</dbReference>
<feature type="region of interest" description="Disordered" evidence="11">
    <location>
        <begin position="551"/>
        <end position="601"/>
    </location>
</feature>
<reference evidence="12 13" key="1">
    <citation type="journal article" date="2016" name="Mol. Biol. Evol.">
        <title>Comparative Genomics of Early-Diverging Mushroom-Forming Fungi Provides Insights into the Origins of Lignocellulose Decay Capabilities.</title>
        <authorList>
            <person name="Nagy L.G."/>
            <person name="Riley R."/>
            <person name="Tritt A."/>
            <person name="Adam C."/>
            <person name="Daum C."/>
            <person name="Floudas D."/>
            <person name="Sun H."/>
            <person name="Yadav J.S."/>
            <person name="Pangilinan J."/>
            <person name="Larsson K.H."/>
            <person name="Matsuura K."/>
            <person name="Barry K."/>
            <person name="Labutti K."/>
            <person name="Kuo R."/>
            <person name="Ohm R.A."/>
            <person name="Bhattacharya S.S."/>
            <person name="Shirouzu T."/>
            <person name="Yoshinaga Y."/>
            <person name="Martin F.M."/>
            <person name="Grigoriev I.V."/>
            <person name="Hibbett D.S."/>
        </authorList>
    </citation>
    <scope>NUCLEOTIDE SEQUENCE [LARGE SCALE GENOMIC DNA]</scope>
    <source>
        <strain evidence="12 13">HHB12029</strain>
    </source>
</reference>
<dbReference type="GO" id="GO:0005730">
    <property type="term" value="C:nucleolus"/>
    <property type="evidence" value="ECO:0007669"/>
    <property type="project" value="UniProtKB-SubCell"/>
</dbReference>
<dbReference type="GO" id="GO:0030942">
    <property type="term" value="F:endoplasmic reticulum signal peptide binding"/>
    <property type="evidence" value="ECO:0007669"/>
    <property type="project" value="InterPro"/>
</dbReference>
<dbReference type="InterPro" id="IPR034652">
    <property type="entry name" value="SRP68-RBD"/>
</dbReference>
<keyword evidence="8 10" id="KW-0687">Ribonucleoprotein</keyword>
<dbReference type="PANTHER" id="PTHR12860">
    <property type="entry name" value="SIGNAL RECOGNITION PARTICLE 68 KDA PROTEIN"/>
    <property type="match status" value="1"/>
</dbReference>
<evidence type="ECO:0000256" key="6">
    <source>
        <dbReference type="ARBA" id="ARBA00023135"/>
    </source>
</evidence>
<dbReference type="InterPro" id="IPR038253">
    <property type="entry name" value="SRP68_N_sf"/>
</dbReference>
<dbReference type="InterPro" id="IPR026258">
    <property type="entry name" value="SRP68"/>
</dbReference>
<evidence type="ECO:0000256" key="9">
    <source>
        <dbReference type="ARBA" id="ARBA00029498"/>
    </source>
</evidence>
<evidence type="ECO:0000256" key="8">
    <source>
        <dbReference type="ARBA" id="ARBA00023274"/>
    </source>
</evidence>
<keyword evidence="6 10" id="KW-0733">Signal recognition particle</keyword>
<dbReference type="GO" id="GO:0005786">
    <property type="term" value="C:signal recognition particle, endoplasmic reticulum targeting"/>
    <property type="evidence" value="ECO:0007669"/>
    <property type="project" value="UniProtKB-KW"/>
</dbReference>
<organism evidence="12 13">
    <name type="scientific">Exidia glandulosa HHB12029</name>
    <dbReference type="NCBI Taxonomy" id="1314781"/>
    <lineage>
        <taxon>Eukaryota</taxon>
        <taxon>Fungi</taxon>
        <taxon>Dikarya</taxon>
        <taxon>Basidiomycota</taxon>
        <taxon>Agaricomycotina</taxon>
        <taxon>Agaricomycetes</taxon>
        <taxon>Auriculariales</taxon>
        <taxon>Exidiaceae</taxon>
        <taxon>Exidia</taxon>
    </lineage>
</organism>
<keyword evidence="5 10" id="KW-0694">RNA-binding</keyword>